<comment type="caution">
    <text evidence="2">The sequence shown here is derived from an EMBL/GenBank/DDBJ whole genome shotgun (WGS) entry which is preliminary data.</text>
</comment>
<name>A0A1I3ZTE5_9HYPH</name>
<accession>A0A1I3ZTE5</accession>
<gene>
    <name evidence="2" type="ORF">SAMN04488518_105278</name>
</gene>
<dbReference type="PANTHER" id="PTHR11138">
    <property type="entry name" value="METHIONYL-TRNA FORMYLTRANSFERASE"/>
    <property type="match status" value="1"/>
</dbReference>
<feature type="domain" description="Formyl transferase N-terminal" evidence="1">
    <location>
        <begin position="99"/>
        <end position="186"/>
    </location>
</feature>
<dbReference type="RefSeq" id="WP_093519601.1">
    <property type="nucleotide sequence ID" value="NZ_FOSK01000005.1"/>
</dbReference>
<evidence type="ECO:0000259" key="1">
    <source>
        <dbReference type="Pfam" id="PF00551"/>
    </source>
</evidence>
<sequence length="248" mass="27841">MQICLVSNASVYTDAALHSLLAYPEIQICGLVKCTAVAGKRNDWRAYKDLFLRSGPLYAGYLGAVTKPAYRMPHVPKWKSMRTWARSLQCPVLPTNDASAPQTLDFIECCKPDLILTVHLGQILNAAFYERFADKTYNIHPGKLPIYKGPDPVFHAILENEQAFTLSLHESIQKIDAGKVLAETTVVPEKRTLFRTNLDLFRKTGKLVASHFLGKNDCPPAPDDRAPRYRSWPSNGDVLRFLARGNRL</sequence>
<reference evidence="2 3" key="1">
    <citation type="submission" date="2016-10" db="EMBL/GenBank/DDBJ databases">
        <authorList>
            <person name="Varghese N."/>
            <person name="Submissions S."/>
        </authorList>
    </citation>
    <scope>NUCLEOTIDE SEQUENCE [LARGE SCALE GENOMIC DNA]</scope>
    <source>
        <strain evidence="2 3">DSM 16392</strain>
    </source>
</reference>
<dbReference type="GO" id="GO:0016740">
    <property type="term" value="F:transferase activity"/>
    <property type="evidence" value="ECO:0007669"/>
    <property type="project" value="UniProtKB-KW"/>
</dbReference>
<evidence type="ECO:0000313" key="3">
    <source>
        <dbReference type="Proteomes" id="UP000199598"/>
    </source>
</evidence>
<dbReference type="Pfam" id="PF00551">
    <property type="entry name" value="Formyl_trans_N"/>
    <property type="match status" value="1"/>
</dbReference>
<protein>
    <submittedName>
        <fullName evidence="2">Formyl transferase</fullName>
    </submittedName>
</protein>
<dbReference type="PANTHER" id="PTHR11138:SF5">
    <property type="entry name" value="METHIONYL-TRNA FORMYLTRANSFERASE, MITOCHONDRIAL"/>
    <property type="match status" value="1"/>
</dbReference>
<dbReference type="InterPro" id="IPR036477">
    <property type="entry name" value="Formyl_transf_N_sf"/>
</dbReference>
<dbReference type="EMBL" id="FOSK01000005">
    <property type="protein sequence ID" value="SFK47444.1"/>
    <property type="molecule type" value="Genomic_DNA"/>
</dbReference>
<dbReference type="SUPFAM" id="SSF53328">
    <property type="entry name" value="Formyltransferase"/>
    <property type="match status" value="1"/>
</dbReference>
<dbReference type="InterPro" id="IPR002376">
    <property type="entry name" value="Formyl_transf_N"/>
</dbReference>
<evidence type="ECO:0000313" key="2">
    <source>
        <dbReference type="EMBL" id="SFK47444.1"/>
    </source>
</evidence>
<proteinExistence type="predicted"/>
<dbReference type="Proteomes" id="UP000199598">
    <property type="component" value="Unassembled WGS sequence"/>
</dbReference>
<organism evidence="2 3">
    <name type="scientific">Pseudovibrio ascidiaceicola</name>
    <dbReference type="NCBI Taxonomy" id="285279"/>
    <lineage>
        <taxon>Bacteria</taxon>
        <taxon>Pseudomonadati</taxon>
        <taxon>Pseudomonadota</taxon>
        <taxon>Alphaproteobacteria</taxon>
        <taxon>Hyphomicrobiales</taxon>
        <taxon>Stappiaceae</taxon>
        <taxon>Pseudovibrio</taxon>
    </lineage>
</organism>
<keyword evidence="3" id="KW-1185">Reference proteome</keyword>
<keyword evidence="2" id="KW-0808">Transferase</keyword>
<dbReference type="Gene3D" id="3.40.50.170">
    <property type="entry name" value="Formyl transferase, N-terminal domain"/>
    <property type="match status" value="1"/>
</dbReference>